<name>A0A4Z2EM57_9TELE</name>
<dbReference type="Proteomes" id="UP000314294">
    <property type="component" value="Unassembled WGS sequence"/>
</dbReference>
<sequence>MNGSTISFLNEWCFCGRERQTVAGPEGPECHRSSRLIYPPPLSSCYAWSLNFPFLLFFPCFFS</sequence>
<dbReference type="EMBL" id="SRLO01005541">
    <property type="protein sequence ID" value="TNN29524.1"/>
    <property type="molecule type" value="Genomic_DNA"/>
</dbReference>
<evidence type="ECO:0000313" key="1">
    <source>
        <dbReference type="EMBL" id="TNN29524.1"/>
    </source>
</evidence>
<keyword evidence="2" id="KW-1185">Reference proteome</keyword>
<protein>
    <submittedName>
        <fullName evidence="1">Uncharacterized protein</fullName>
    </submittedName>
</protein>
<reference evidence="1 2" key="1">
    <citation type="submission" date="2019-03" db="EMBL/GenBank/DDBJ databases">
        <title>First draft genome of Liparis tanakae, snailfish: a comprehensive survey of snailfish specific genes.</title>
        <authorList>
            <person name="Kim W."/>
            <person name="Song I."/>
            <person name="Jeong J.-H."/>
            <person name="Kim D."/>
            <person name="Kim S."/>
            <person name="Ryu S."/>
            <person name="Song J.Y."/>
            <person name="Lee S.K."/>
        </authorList>
    </citation>
    <scope>NUCLEOTIDE SEQUENCE [LARGE SCALE GENOMIC DNA]</scope>
    <source>
        <tissue evidence="1">Muscle</tissue>
    </source>
</reference>
<comment type="caution">
    <text evidence="1">The sequence shown here is derived from an EMBL/GenBank/DDBJ whole genome shotgun (WGS) entry which is preliminary data.</text>
</comment>
<evidence type="ECO:0000313" key="2">
    <source>
        <dbReference type="Proteomes" id="UP000314294"/>
    </source>
</evidence>
<organism evidence="1 2">
    <name type="scientific">Liparis tanakae</name>
    <name type="common">Tanaka's snailfish</name>
    <dbReference type="NCBI Taxonomy" id="230148"/>
    <lineage>
        <taxon>Eukaryota</taxon>
        <taxon>Metazoa</taxon>
        <taxon>Chordata</taxon>
        <taxon>Craniata</taxon>
        <taxon>Vertebrata</taxon>
        <taxon>Euteleostomi</taxon>
        <taxon>Actinopterygii</taxon>
        <taxon>Neopterygii</taxon>
        <taxon>Teleostei</taxon>
        <taxon>Neoteleostei</taxon>
        <taxon>Acanthomorphata</taxon>
        <taxon>Eupercaria</taxon>
        <taxon>Perciformes</taxon>
        <taxon>Cottioidei</taxon>
        <taxon>Cottales</taxon>
        <taxon>Liparidae</taxon>
        <taxon>Liparis</taxon>
    </lineage>
</organism>
<gene>
    <name evidence="1" type="ORF">EYF80_060327</name>
</gene>
<dbReference type="AlphaFoldDB" id="A0A4Z2EM57"/>
<accession>A0A4Z2EM57</accession>
<proteinExistence type="predicted"/>